<dbReference type="GO" id="GO:0060255">
    <property type="term" value="P:regulation of macromolecule metabolic process"/>
    <property type="evidence" value="ECO:0007669"/>
    <property type="project" value="UniProtKB-ARBA"/>
</dbReference>
<comment type="similarity">
    <text evidence="1">Belongs to the peptidase C48 family.</text>
</comment>
<feature type="region of interest" description="Disordered" evidence="5">
    <location>
        <begin position="181"/>
        <end position="221"/>
    </location>
</feature>
<keyword evidence="3" id="KW-0378">Hydrolase</keyword>
<feature type="compositionally biased region" description="Basic and acidic residues" evidence="5">
    <location>
        <begin position="268"/>
        <end position="277"/>
    </location>
</feature>
<dbReference type="AlphaFoldDB" id="A0A2G8S753"/>
<evidence type="ECO:0000256" key="4">
    <source>
        <dbReference type="ARBA" id="ARBA00022807"/>
    </source>
</evidence>
<dbReference type="PANTHER" id="PTHR12606:SF141">
    <property type="entry name" value="GH15225P-RELATED"/>
    <property type="match status" value="1"/>
</dbReference>
<keyword evidence="4" id="KW-0788">Thiol protease</keyword>
<evidence type="ECO:0000313" key="8">
    <source>
        <dbReference type="Proteomes" id="UP000230002"/>
    </source>
</evidence>
<protein>
    <recommendedName>
        <fullName evidence="6">Ubiquitin-like protease family profile domain-containing protein</fullName>
    </recommendedName>
</protein>
<dbReference type="OrthoDB" id="1939479at2759"/>
<dbReference type="FunFam" id="3.40.395.10:FF:000001">
    <property type="entry name" value="Sentrin-specific protease 1"/>
    <property type="match status" value="1"/>
</dbReference>
<organism evidence="7 8">
    <name type="scientific">Ganoderma sinense ZZ0214-1</name>
    <dbReference type="NCBI Taxonomy" id="1077348"/>
    <lineage>
        <taxon>Eukaryota</taxon>
        <taxon>Fungi</taxon>
        <taxon>Dikarya</taxon>
        <taxon>Basidiomycota</taxon>
        <taxon>Agaricomycotina</taxon>
        <taxon>Agaricomycetes</taxon>
        <taxon>Polyporales</taxon>
        <taxon>Polyporaceae</taxon>
        <taxon>Ganoderma</taxon>
    </lineage>
</organism>
<proteinExistence type="inferred from homology"/>
<sequence length="643" mass="72989">MPATKRRNSDAILPLRAPKQQKTAANHPLGGNSSPSQHEALLSRWVALGKEFMDAVRVTFSYFTGGGRDTRGTLPVYAHSRSLPVEDGYASRLIPSPPPTPPPAPPPRAPTSTHRLPARQPIPTFSAEPTTSKPPAQLSTSAPTAPGIHQRVRSARPNGDVSVPPSQPAMYANARANAVASTSKTTLPAREDPKVSGFPGGAQSTGLMSPPSTQASESEIHSARNAVTQRYPEVGVALQEHDRQRRRKVSTKKYIQREHIHAKQHKARVQEEKKRTREEMEKDLKELFRIKRSAGYRSDFESFRSLLDYEARLEKLDKTGALSPSTSLVDLRSRAKQDESRRHSYPDHIDPEFLQRAIQKAQDALKAPKPPKPFVPTLDQLRLNRLRIDEEIEDRLRPKRRPLPASLPPEDEAAVDAFFRQRGVIAKCVKEQVSNEDIMRLRPAQWLNDEIINFYGQMILSRSEDSKENPGDGMGNGRKKPLNAHYFSTFFWAKLRGQGYEKARLAKWTKKIDIFSKDVILIPVNHNNAHWTAAAINLRKKRIESYDSMGMNRGEVFKVLRQYLDEEHRNKKKKPFDFTSWEDYTLPDTPQQENGYDCGVFTCQFLESLSRGEEEFGFTQDNMSYLRRKMVWEIGHVKLRDEP</sequence>
<evidence type="ECO:0000256" key="2">
    <source>
        <dbReference type="ARBA" id="ARBA00022670"/>
    </source>
</evidence>
<accession>A0A2G8S753</accession>
<evidence type="ECO:0000313" key="7">
    <source>
        <dbReference type="EMBL" id="PIL29603.1"/>
    </source>
</evidence>
<feature type="compositionally biased region" description="Pro residues" evidence="5">
    <location>
        <begin position="95"/>
        <end position="109"/>
    </location>
</feature>
<evidence type="ECO:0000256" key="1">
    <source>
        <dbReference type="ARBA" id="ARBA00005234"/>
    </source>
</evidence>
<dbReference type="GO" id="GO:0016926">
    <property type="term" value="P:protein desumoylation"/>
    <property type="evidence" value="ECO:0007669"/>
    <property type="project" value="TreeGrafter"/>
</dbReference>
<feature type="compositionally biased region" description="Basic and acidic residues" evidence="5">
    <location>
        <begin position="331"/>
        <end position="347"/>
    </location>
</feature>
<feature type="region of interest" description="Disordered" evidence="5">
    <location>
        <begin position="258"/>
        <end position="277"/>
    </location>
</feature>
<keyword evidence="8" id="KW-1185">Reference proteome</keyword>
<feature type="compositionally biased region" description="Polar residues" evidence="5">
    <location>
        <begin position="202"/>
        <end position="217"/>
    </location>
</feature>
<evidence type="ECO:0000256" key="3">
    <source>
        <dbReference type="ARBA" id="ARBA00022801"/>
    </source>
</evidence>
<dbReference type="Proteomes" id="UP000230002">
    <property type="component" value="Unassembled WGS sequence"/>
</dbReference>
<feature type="region of interest" description="Disordered" evidence="5">
    <location>
        <begin position="328"/>
        <end position="347"/>
    </location>
</feature>
<dbReference type="Gene3D" id="3.40.395.10">
    <property type="entry name" value="Adenoviral Proteinase, Chain A"/>
    <property type="match status" value="1"/>
</dbReference>
<feature type="region of interest" description="Disordered" evidence="5">
    <location>
        <begin position="88"/>
        <end position="146"/>
    </location>
</feature>
<dbReference type="STRING" id="1077348.A0A2G8S753"/>
<dbReference type="SUPFAM" id="SSF54001">
    <property type="entry name" value="Cysteine proteinases"/>
    <property type="match status" value="1"/>
</dbReference>
<feature type="domain" description="Ubiquitin-like protease family profile" evidence="6">
    <location>
        <begin position="431"/>
        <end position="609"/>
    </location>
</feature>
<dbReference type="GO" id="GO:0006508">
    <property type="term" value="P:proteolysis"/>
    <property type="evidence" value="ECO:0007669"/>
    <property type="project" value="UniProtKB-KW"/>
</dbReference>
<dbReference type="InterPro" id="IPR038765">
    <property type="entry name" value="Papain-like_cys_pep_sf"/>
</dbReference>
<dbReference type="PROSITE" id="PS50600">
    <property type="entry name" value="ULP_PROTEASE"/>
    <property type="match status" value="1"/>
</dbReference>
<dbReference type="EMBL" id="AYKW01000020">
    <property type="protein sequence ID" value="PIL29603.1"/>
    <property type="molecule type" value="Genomic_DNA"/>
</dbReference>
<dbReference type="GO" id="GO:0080090">
    <property type="term" value="P:regulation of primary metabolic process"/>
    <property type="evidence" value="ECO:0007669"/>
    <property type="project" value="UniProtKB-ARBA"/>
</dbReference>
<keyword evidence="2" id="KW-0645">Protease</keyword>
<evidence type="ECO:0000256" key="5">
    <source>
        <dbReference type="SAM" id="MobiDB-lite"/>
    </source>
</evidence>
<dbReference type="InterPro" id="IPR003653">
    <property type="entry name" value="Peptidase_C48_C"/>
</dbReference>
<feature type="region of interest" description="Disordered" evidence="5">
    <location>
        <begin position="1"/>
        <end position="36"/>
    </location>
</feature>
<dbReference type="PANTHER" id="PTHR12606">
    <property type="entry name" value="SENTRIN/SUMO-SPECIFIC PROTEASE"/>
    <property type="match status" value="1"/>
</dbReference>
<gene>
    <name evidence="7" type="ORF">GSI_08239</name>
</gene>
<evidence type="ECO:0000259" key="6">
    <source>
        <dbReference type="PROSITE" id="PS50600"/>
    </source>
</evidence>
<dbReference type="GO" id="GO:0005634">
    <property type="term" value="C:nucleus"/>
    <property type="evidence" value="ECO:0007669"/>
    <property type="project" value="TreeGrafter"/>
</dbReference>
<feature type="compositionally biased region" description="Polar residues" evidence="5">
    <location>
        <begin position="127"/>
        <end position="143"/>
    </location>
</feature>
<dbReference type="Pfam" id="PF02902">
    <property type="entry name" value="Peptidase_C48"/>
    <property type="match status" value="1"/>
</dbReference>
<comment type="caution">
    <text evidence="7">The sequence shown here is derived from an EMBL/GenBank/DDBJ whole genome shotgun (WGS) entry which is preliminary data.</text>
</comment>
<dbReference type="GO" id="GO:0016929">
    <property type="term" value="F:deSUMOylase activity"/>
    <property type="evidence" value="ECO:0007669"/>
    <property type="project" value="TreeGrafter"/>
</dbReference>
<name>A0A2G8S753_9APHY</name>
<reference evidence="7 8" key="1">
    <citation type="journal article" date="2015" name="Sci. Rep.">
        <title>Chromosome-level genome map provides insights into diverse defense mechanisms in the medicinal fungus Ganoderma sinense.</title>
        <authorList>
            <person name="Zhu Y."/>
            <person name="Xu J."/>
            <person name="Sun C."/>
            <person name="Zhou S."/>
            <person name="Xu H."/>
            <person name="Nelson D.R."/>
            <person name="Qian J."/>
            <person name="Song J."/>
            <person name="Luo H."/>
            <person name="Xiang L."/>
            <person name="Li Y."/>
            <person name="Xu Z."/>
            <person name="Ji A."/>
            <person name="Wang L."/>
            <person name="Lu S."/>
            <person name="Hayward A."/>
            <person name="Sun W."/>
            <person name="Li X."/>
            <person name="Schwartz D.C."/>
            <person name="Wang Y."/>
            <person name="Chen S."/>
        </authorList>
    </citation>
    <scope>NUCLEOTIDE SEQUENCE [LARGE SCALE GENOMIC DNA]</scope>
    <source>
        <strain evidence="7 8">ZZ0214-1</strain>
    </source>
</reference>